<dbReference type="OrthoDB" id="2960996at2"/>
<dbReference type="Pfam" id="PF04471">
    <property type="entry name" value="Mrr_cat"/>
    <property type="match status" value="1"/>
</dbReference>
<feature type="domain" description="Restriction endonuclease type IV Mrr" evidence="1">
    <location>
        <begin position="10"/>
        <end position="98"/>
    </location>
</feature>
<dbReference type="GO" id="GO:0004519">
    <property type="term" value="F:endonuclease activity"/>
    <property type="evidence" value="ECO:0007669"/>
    <property type="project" value="InterPro"/>
</dbReference>
<sequence length="309" mass="35849">MEFNNIKNGTIFEQLCRELLICMGFEVHWTGEGQDSGRDLIAIEKVEGILAPFKRKWLVNCKHNTKSGKAVGINDILNIKDACTAVEANGFLLICSTHPTAALVRRLEELNSKEFVTRYWDSIELINRLTTPETLYLVKLFLPEDKINVEWKIYGTFKPSLWGANYKGYFFYIQSRTNYNYPDLKDIEEIIKKIEKWLGDDTVVRGDPLDPFEYEEKIYLRPRLISYNNKADTYSVDLDLICPKTGIWMSSESIEKGLDSGSGLYIDSGGESTFVYFNVRIRHDNQISDHFHPDHKEYYDEIFKQIAFS</sequence>
<keyword evidence="3" id="KW-1185">Reference proteome</keyword>
<reference evidence="2 3" key="1">
    <citation type="submission" date="2015-11" db="EMBL/GenBank/DDBJ databases">
        <title>Genomic analysis of 38 Legionella species identifies large and diverse effector repertoires.</title>
        <authorList>
            <person name="Burstein D."/>
            <person name="Amaro F."/>
            <person name="Zusman T."/>
            <person name="Lifshitz Z."/>
            <person name="Cohen O."/>
            <person name="Gilbert J.A."/>
            <person name="Pupko T."/>
            <person name="Shuman H.A."/>
            <person name="Segal G."/>
        </authorList>
    </citation>
    <scope>NUCLEOTIDE SEQUENCE [LARGE SCALE GENOMIC DNA]</scope>
    <source>
        <strain evidence="2 3">ATCC 49180</strain>
    </source>
</reference>
<dbReference type="GO" id="GO:0009307">
    <property type="term" value="P:DNA restriction-modification system"/>
    <property type="evidence" value="ECO:0007669"/>
    <property type="project" value="InterPro"/>
</dbReference>
<dbReference type="SUPFAM" id="SSF52980">
    <property type="entry name" value="Restriction endonuclease-like"/>
    <property type="match status" value="1"/>
</dbReference>
<dbReference type="Proteomes" id="UP000054693">
    <property type="component" value="Unassembled WGS sequence"/>
</dbReference>
<protein>
    <recommendedName>
        <fullName evidence="1">Restriction endonuclease type IV Mrr domain-containing protein</fullName>
    </recommendedName>
</protein>
<dbReference type="AlphaFoldDB" id="A0A0W0ZXI7"/>
<evidence type="ECO:0000313" key="3">
    <source>
        <dbReference type="Proteomes" id="UP000054693"/>
    </source>
</evidence>
<dbReference type="Gene3D" id="3.40.1350.10">
    <property type="match status" value="1"/>
</dbReference>
<comment type="caution">
    <text evidence="2">The sequence shown here is derived from an EMBL/GenBank/DDBJ whole genome shotgun (WGS) entry which is preliminary data.</text>
</comment>
<evidence type="ECO:0000259" key="1">
    <source>
        <dbReference type="Pfam" id="PF04471"/>
    </source>
</evidence>
<dbReference type="InterPro" id="IPR011335">
    <property type="entry name" value="Restrct_endonuc-II-like"/>
</dbReference>
<dbReference type="PATRIC" id="fig|40335.7.peg.1760"/>
<evidence type="ECO:0000313" key="2">
    <source>
        <dbReference type="EMBL" id="KTD73813.1"/>
    </source>
</evidence>
<dbReference type="GO" id="GO:0003677">
    <property type="term" value="F:DNA binding"/>
    <property type="evidence" value="ECO:0007669"/>
    <property type="project" value="InterPro"/>
</dbReference>
<proteinExistence type="predicted"/>
<name>A0A0W0ZXI7_9GAMM</name>
<dbReference type="InterPro" id="IPR007560">
    <property type="entry name" value="Restrct_endonuc_IV_Mrr"/>
</dbReference>
<organism evidence="2 3">
    <name type="scientific">Legionella tucsonensis</name>
    <dbReference type="NCBI Taxonomy" id="40335"/>
    <lineage>
        <taxon>Bacteria</taxon>
        <taxon>Pseudomonadati</taxon>
        <taxon>Pseudomonadota</taxon>
        <taxon>Gammaproteobacteria</taxon>
        <taxon>Legionellales</taxon>
        <taxon>Legionellaceae</taxon>
        <taxon>Legionella</taxon>
    </lineage>
</organism>
<dbReference type="RefSeq" id="WP_058520811.1">
    <property type="nucleotide sequence ID" value="NZ_CAAAIP010000008.1"/>
</dbReference>
<dbReference type="InterPro" id="IPR011856">
    <property type="entry name" value="tRNA_endonuc-like_dom_sf"/>
</dbReference>
<dbReference type="EMBL" id="LNZA01000001">
    <property type="protein sequence ID" value="KTD73813.1"/>
    <property type="molecule type" value="Genomic_DNA"/>
</dbReference>
<gene>
    <name evidence="2" type="ORF">Ltuc_1660</name>
</gene>
<accession>A0A0W0ZXI7</accession>